<feature type="region of interest" description="Disordered" evidence="1">
    <location>
        <begin position="448"/>
        <end position="562"/>
    </location>
</feature>
<keyword evidence="4" id="KW-1185">Reference proteome</keyword>
<dbReference type="InterPro" id="IPR055148">
    <property type="entry name" value="ZW10_C_2"/>
</dbReference>
<proteinExistence type="predicted"/>
<dbReference type="OrthoDB" id="534815at2759"/>
<dbReference type="HOGENOM" id="CLU_012968_0_0_1"/>
<name>A0A0C3GIA6_PILCF</name>
<feature type="compositionally biased region" description="Polar residues" evidence="1">
    <location>
        <begin position="539"/>
        <end position="557"/>
    </location>
</feature>
<evidence type="ECO:0000256" key="1">
    <source>
        <dbReference type="SAM" id="MobiDB-lite"/>
    </source>
</evidence>
<reference evidence="3 4" key="1">
    <citation type="submission" date="2014-04" db="EMBL/GenBank/DDBJ databases">
        <authorList>
            <consortium name="DOE Joint Genome Institute"/>
            <person name="Kuo A."/>
            <person name="Tarkka M."/>
            <person name="Buscot F."/>
            <person name="Kohler A."/>
            <person name="Nagy L.G."/>
            <person name="Floudas D."/>
            <person name="Copeland A."/>
            <person name="Barry K.W."/>
            <person name="Cichocki N."/>
            <person name="Veneault-Fourrey C."/>
            <person name="LaButti K."/>
            <person name="Lindquist E.A."/>
            <person name="Lipzen A."/>
            <person name="Lundell T."/>
            <person name="Morin E."/>
            <person name="Murat C."/>
            <person name="Sun H."/>
            <person name="Tunlid A."/>
            <person name="Henrissat B."/>
            <person name="Grigoriev I.V."/>
            <person name="Hibbett D.S."/>
            <person name="Martin F."/>
            <person name="Nordberg H.P."/>
            <person name="Cantor M.N."/>
            <person name="Hua S.X."/>
        </authorList>
    </citation>
    <scope>NUCLEOTIDE SEQUENCE [LARGE SCALE GENOMIC DNA]</scope>
    <source>
        <strain evidence="3 4">F 1598</strain>
    </source>
</reference>
<dbReference type="InParanoid" id="A0A0C3GIA6"/>
<organism evidence="3 4">
    <name type="scientific">Piloderma croceum (strain F 1598)</name>
    <dbReference type="NCBI Taxonomy" id="765440"/>
    <lineage>
        <taxon>Eukaryota</taxon>
        <taxon>Fungi</taxon>
        <taxon>Dikarya</taxon>
        <taxon>Basidiomycota</taxon>
        <taxon>Agaricomycotina</taxon>
        <taxon>Agaricomycetes</taxon>
        <taxon>Agaricomycetidae</taxon>
        <taxon>Atheliales</taxon>
        <taxon>Atheliaceae</taxon>
        <taxon>Piloderma</taxon>
    </lineage>
</organism>
<feature type="domain" description="ZW10 C-terminal helical" evidence="2">
    <location>
        <begin position="717"/>
        <end position="860"/>
    </location>
</feature>
<dbReference type="Proteomes" id="UP000054166">
    <property type="component" value="Unassembled WGS sequence"/>
</dbReference>
<evidence type="ECO:0000259" key="2">
    <source>
        <dbReference type="Pfam" id="PF22766"/>
    </source>
</evidence>
<feature type="compositionally biased region" description="Acidic residues" evidence="1">
    <location>
        <begin position="455"/>
        <end position="509"/>
    </location>
</feature>
<dbReference type="GO" id="GO:0005737">
    <property type="term" value="C:cytoplasm"/>
    <property type="evidence" value="ECO:0007669"/>
    <property type="project" value="GOC"/>
</dbReference>
<dbReference type="GO" id="GO:0007094">
    <property type="term" value="P:mitotic spindle assembly checkpoint signaling"/>
    <property type="evidence" value="ECO:0007669"/>
    <property type="project" value="TreeGrafter"/>
</dbReference>
<gene>
    <name evidence="3" type="ORF">PILCRDRAFT_812104</name>
</gene>
<dbReference type="Gene3D" id="1.10.357.150">
    <property type="match status" value="1"/>
</dbReference>
<dbReference type="GO" id="GO:1990423">
    <property type="term" value="C:RZZ complex"/>
    <property type="evidence" value="ECO:0007669"/>
    <property type="project" value="TreeGrafter"/>
</dbReference>
<dbReference type="STRING" id="765440.A0A0C3GIA6"/>
<accession>A0A0C3GIA6</accession>
<sequence>MAFPIPSHLPRQQDVSSKILSKIDEATGQTLNASLASSWLAELDETIQLTKKRIHDRIHADLPAFERQLSSSKSVQERLKSLTNNVDNLNETLSNPETQSGLVPTLVKALTAHAALAQQTTNATTTHNALLHLQRCRSEFNSLSSLVQVGRLPEAVEASKGLNTLLDEAPIPLSQADVIHDIKRRFRALKDRTEEQLSDAYTQSIFVTASEIKIRSSVQIRKSDTILELSSILSSLSPSSFSSHLATLRRDITTHYIDHILSQPCSTTVSPGSGGDHQLSQFPSPPNSEDRTARLENMCTILTFLQTHLFAFLPPSQNEAFPKSLCKPLSIAILNRLLIPSLPSSLGLLPVFLELVKRATEFEDKYIVGILGYAAHDREIKAWADGVSGHYERKRRMDILESARVVIVDAEDDGTFMAELAKQVAEPEVIPVQGGESVQEDTDALWGLDEGSKEETDENGWGFDDEEEPEPEMEPEPTTEQNDDPADAWGWNDEETSPVDDDPWGEELDEPTRPPAAPSISKPTSRLEKPSTKGKGPHTNGTSSTKSTDTRPRQITTKAPPKETYLVSGRTKNIIRLVEDALHESREFASSQLFSSSISLPGTLILRSALSIFDLYRALYPVTFGAHFALSSELALRFSNDCLYLSEETGKLESAVPGDSPLKQNFEDTKENLKVLGDSWFEDSIDNQRQSVNEILTAAAGFTDTGEQDQYDACESAITRVLQEIRLLAPQWKGVLPRSKYYIALGFVVDAALSRVLADILALPDIPEVESHRLSELCRILNALEGLFVEDTKQPSFVVAYVPSWLKFSYLSELLEASIADISYLFEEGALVDFEVDELVKLVRALFADTNLRTATVNKLMGGHPLPQ</sequence>
<reference evidence="4" key="2">
    <citation type="submission" date="2015-01" db="EMBL/GenBank/DDBJ databases">
        <title>Evolutionary Origins and Diversification of the Mycorrhizal Mutualists.</title>
        <authorList>
            <consortium name="DOE Joint Genome Institute"/>
            <consortium name="Mycorrhizal Genomics Consortium"/>
            <person name="Kohler A."/>
            <person name="Kuo A."/>
            <person name="Nagy L.G."/>
            <person name="Floudas D."/>
            <person name="Copeland A."/>
            <person name="Barry K.W."/>
            <person name="Cichocki N."/>
            <person name="Veneault-Fourrey C."/>
            <person name="LaButti K."/>
            <person name="Lindquist E.A."/>
            <person name="Lipzen A."/>
            <person name="Lundell T."/>
            <person name="Morin E."/>
            <person name="Murat C."/>
            <person name="Riley R."/>
            <person name="Ohm R."/>
            <person name="Sun H."/>
            <person name="Tunlid A."/>
            <person name="Henrissat B."/>
            <person name="Grigoriev I.V."/>
            <person name="Hibbett D.S."/>
            <person name="Martin F."/>
        </authorList>
    </citation>
    <scope>NUCLEOTIDE SEQUENCE [LARGE SCALE GENOMIC DNA]</scope>
    <source>
        <strain evidence="4">F 1598</strain>
    </source>
</reference>
<protein>
    <recommendedName>
        <fullName evidence="2">ZW10 C-terminal helical domain-containing protein</fullName>
    </recommendedName>
</protein>
<evidence type="ECO:0000313" key="3">
    <source>
        <dbReference type="EMBL" id="KIM90366.1"/>
    </source>
</evidence>
<dbReference type="EMBL" id="KN832973">
    <property type="protein sequence ID" value="KIM90366.1"/>
    <property type="molecule type" value="Genomic_DNA"/>
</dbReference>
<dbReference type="PANTHER" id="PTHR12205:SF0">
    <property type="entry name" value="CENTROMERE_KINETOCHORE PROTEIN ZW10 HOMOLOG"/>
    <property type="match status" value="1"/>
</dbReference>
<dbReference type="InterPro" id="IPR046362">
    <property type="entry name" value="Zw10/DSL1_C_sf"/>
</dbReference>
<dbReference type="Pfam" id="PF22766">
    <property type="entry name" value="ZW10_C2"/>
    <property type="match status" value="1"/>
</dbReference>
<dbReference type="AlphaFoldDB" id="A0A0C3GIA6"/>
<feature type="region of interest" description="Disordered" evidence="1">
    <location>
        <begin position="267"/>
        <end position="291"/>
    </location>
</feature>
<evidence type="ECO:0000313" key="4">
    <source>
        <dbReference type="Proteomes" id="UP000054166"/>
    </source>
</evidence>
<dbReference type="PANTHER" id="PTHR12205">
    <property type="entry name" value="CENTROMERE/KINETOCHORE PROTEIN ZW10"/>
    <property type="match status" value="1"/>
</dbReference>
<dbReference type="GO" id="GO:0006888">
    <property type="term" value="P:endoplasmic reticulum to Golgi vesicle-mediated transport"/>
    <property type="evidence" value="ECO:0007669"/>
    <property type="project" value="TreeGrafter"/>
</dbReference>